<evidence type="ECO:0008006" key="10">
    <source>
        <dbReference type="Google" id="ProtNLM"/>
    </source>
</evidence>
<keyword evidence="5 7" id="KW-0472">Membrane</keyword>
<reference evidence="8 9" key="1">
    <citation type="journal article" date="2013" name="Genome Announc.">
        <title>Draft Genome Sequence of an Alphaproteobacterium, Caenispirillum salinarum AK4(T), Isolated from a Solar Saltern.</title>
        <authorList>
            <person name="Khatri I."/>
            <person name="Singh A."/>
            <person name="Korpole S."/>
            <person name="Pinnaka A.K."/>
            <person name="Subramanian S."/>
        </authorList>
    </citation>
    <scope>NUCLEOTIDE SEQUENCE [LARGE SCALE GENOMIC DNA]</scope>
    <source>
        <strain evidence="8 9">AK4</strain>
    </source>
</reference>
<accession>K9GV05</accession>
<dbReference type="STRING" id="1238182.C882_0775"/>
<name>K9GV05_9PROT</name>
<evidence type="ECO:0000313" key="9">
    <source>
        <dbReference type="Proteomes" id="UP000009881"/>
    </source>
</evidence>
<keyword evidence="4 7" id="KW-1133">Transmembrane helix</keyword>
<dbReference type="InterPro" id="IPR022791">
    <property type="entry name" value="L-PG_synthase/AglD"/>
</dbReference>
<feature type="transmembrane region" description="Helical" evidence="7">
    <location>
        <begin position="186"/>
        <end position="207"/>
    </location>
</feature>
<evidence type="ECO:0000256" key="3">
    <source>
        <dbReference type="ARBA" id="ARBA00022692"/>
    </source>
</evidence>
<feature type="transmembrane region" description="Helical" evidence="7">
    <location>
        <begin position="44"/>
        <end position="61"/>
    </location>
</feature>
<dbReference type="RefSeq" id="WP_009541432.1">
    <property type="nucleotide sequence ID" value="NZ_ANHY01000015.1"/>
</dbReference>
<dbReference type="Pfam" id="PF03706">
    <property type="entry name" value="LPG_synthase_TM"/>
    <property type="match status" value="2"/>
</dbReference>
<dbReference type="AlphaFoldDB" id="K9GV05"/>
<dbReference type="Proteomes" id="UP000009881">
    <property type="component" value="Unassembled WGS sequence"/>
</dbReference>
<dbReference type="EMBL" id="ANHY01000015">
    <property type="protein sequence ID" value="EKV28564.1"/>
    <property type="molecule type" value="Genomic_DNA"/>
</dbReference>
<feature type="transmembrane region" description="Helical" evidence="7">
    <location>
        <begin position="273"/>
        <end position="296"/>
    </location>
</feature>
<dbReference type="PANTHER" id="PTHR40277">
    <property type="entry name" value="BLL5419 PROTEIN"/>
    <property type="match status" value="1"/>
</dbReference>
<keyword evidence="2" id="KW-1003">Cell membrane</keyword>
<proteinExistence type="predicted"/>
<evidence type="ECO:0000256" key="7">
    <source>
        <dbReference type="SAM" id="Phobius"/>
    </source>
</evidence>
<evidence type="ECO:0000313" key="8">
    <source>
        <dbReference type="EMBL" id="EKV28564.1"/>
    </source>
</evidence>
<comment type="subcellular location">
    <subcellularLocation>
        <location evidence="1">Cell membrane</location>
        <topology evidence="1">Multi-pass membrane protein</topology>
    </subcellularLocation>
</comment>
<feature type="transmembrane region" description="Helical" evidence="7">
    <location>
        <begin position="12"/>
        <end position="28"/>
    </location>
</feature>
<evidence type="ECO:0000256" key="2">
    <source>
        <dbReference type="ARBA" id="ARBA00022475"/>
    </source>
</evidence>
<feature type="region of interest" description="Disordered" evidence="6">
    <location>
        <begin position="108"/>
        <end position="141"/>
    </location>
</feature>
<feature type="compositionally biased region" description="Gly residues" evidence="6">
    <location>
        <begin position="112"/>
        <end position="122"/>
    </location>
</feature>
<evidence type="ECO:0000256" key="5">
    <source>
        <dbReference type="ARBA" id="ARBA00023136"/>
    </source>
</evidence>
<evidence type="ECO:0000256" key="4">
    <source>
        <dbReference type="ARBA" id="ARBA00022989"/>
    </source>
</evidence>
<comment type="caution">
    <text evidence="8">The sequence shown here is derived from an EMBL/GenBank/DDBJ whole genome shotgun (WGS) entry which is preliminary data.</text>
</comment>
<dbReference type="OrthoDB" id="9788795at2"/>
<feature type="transmembrane region" description="Helical" evidence="7">
    <location>
        <begin position="303"/>
        <end position="330"/>
    </location>
</feature>
<dbReference type="eggNOG" id="COG0392">
    <property type="taxonomic scope" value="Bacteria"/>
</dbReference>
<dbReference type="GO" id="GO:0005886">
    <property type="term" value="C:plasma membrane"/>
    <property type="evidence" value="ECO:0007669"/>
    <property type="project" value="UniProtKB-SubCell"/>
</dbReference>
<sequence>MDKGRKRALGALRLTATVAVLGTVAYFLDTRAIIDKLAGVRPEWLVAALAAALPHYVFSALRWRYMTRQFGGDLSLNRAVPEYFLAVLLNQTLPGGVPGDLVRAWRDKGRASGNGNGNGNGNSNGNDNGAANGNGRNSGLGRHTEGLGAAARGVLFERASGQITLVLVAIVGVLTLPGTIRDTLPLWAFALVPLGLAVVVAASMLVLRRLDAGARTGDKPGRVLQFLRDGRWVLFGPRHFLMHVLYSLPVVASFLGTFYLAGKAIGITLDPVLAVSAVPIVLLSMTVPITVGGWGVREGAAAALWAVVGLPASEGVAISVLYGVVILLSASPGALVLLRR</sequence>
<evidence type="ECO:0000256" key="1">
    <source>
        <dbReference type="ARBA" id="ARBA00004651"/>
    </source>
</evidence>
<keyword evidence="9" id="KW-1185">Reference proteome</keyword>
<protein>
    <recommendedName>
        <fullName evidence="10">Dolichol-P-glucose synthetase</fullName>
    </recommendedName>
</protein>
<keyword evidence="3 7" id="KW-0812">Transmembrane</keyword>
<gene>
    <name evidence="8" type="ORF">C882_0775</name>
</gene>
<evidence type="ECO:0000256" key="6">
    <source>
        <dbReference type="SAM" id="MobiDB-lite"/>
    </source>
</evidence>
<feature type="compositionally biased region" description="Low complexity" evidence="6">
    <location>
        <begin position="123"/>
        <end position="141"/>
    </location>
</feature>
<feature type="transmembrane region" description="Helical" evidence="7">
    <location>
        <begin position="240"/>
        <end position="261"/>
    </location>
</feature>
<dbReference type="PANTHER" id="PTHR40277:SF1">
    <property type="entry name" value="BLL5419 PROTEIN"/>
    <property type="match status" value="1"/>
</dbReference>
<organism evidence="8 9">
    <name type="scientific">Caenispirillum salinarum AK4</name>
    <dbReference type="NCBI Taxonomy" id="1238182"/>
    <lineage>
        <taxon>Bacteria</taxon>
        <taxon>Pseudomonadati</taxon>
        <taxon>Pseudomonadota</taxon>
        <taxon>Alphaproteobacteria</taxon>
        <taxon>Rhodospirillales</taxon>
        <taxon>Novispirillaceae</taxon>
        <taxon>Caenispirillum</taxon>
    </lineage>
</organism>